<proteinExistence type="predicted"/>
<reference evidence="1" key="1">
    <citation type="submission" date="2016-10" db="EMBL/GenBank/DDBJ databases">
        <authorList>
            <person name="Benchimol M."/>
            <person name="Almeida L.G."/>
            <person name="Vasconcelos A.T."/>
            <person name="Perreira-Neves A."/>
            <person name="Rosa I.A."/>
            <person name="Tasca T."/>
            <person name="Bogo M.R."/>
            <person name="de Souza W."/>
        </authorList>
    </citation>
    <scope>NUCLEOTIDE SEQUENCE [LARGE SCALE GENOMIC DNA]</scope>
    <source>
        <strain evidence="1">K</strain>
    </source>
</reference>
<evidence type="ECO:0000313" key="2">
    <source>
        <dbReference type="Proteomes" id="UP000179807"/>
    </source>
</evidence>
<comment type="caution">
    <text evidence="1">The sequence shown here is derived from an EMBL/GenBank/DDBJ whole genome shotgun (WGS) entry which is preliminary data.</text>
</comment>
<dbReference type="VEuPathDB" id="TrichDB:TRFO_38399"/>
<evidence type="ECO:0000313" key="1">
    <source>
        <dbReference type="EMBL" id="OHS95500.1"/>
    </source>
</evidence>
<keyword evidence="2" id="KW-1185">Reference proteome</keyword>
<sequence length="187" mass="22042">MELISPYDHENQSPKKHENYAQDKQIIIIDSDSESDRSENLINPSNDTLDEALDVLHRLPFLRNLDIIYTLLPYFNNATLFQIELIKQFPFFAPFILLITDPANQELTDLTNWCGILFSQYRITHANMKYYTDETNNYQDDCIRLIYEVNFGCPCPFDKLEYAKNFIFDVIDNIRYGEDEIDADLVF</sequence>
<dbReference type="AlphaFoldDB" id="A0A1J4JE16"/>
<protein>
    <submittedName>
        <fullName evidence="1">Uncharacterized protein</fullName>
    </submittedName>
</protein>
<dbReference type="EMBL" id="MLAK01001241">
    <property type="protein sequence ID" value="OHS95500.1"/>
    <property type="molecule type" value="Genomic_DNA"/>
</dbReference>
<organism evidence="1 2">
    <name type="scientific">Tritrichomonas foetus</name>
    <dbReference type="NCBI Taxonomy" id="1144522"/>
    <lineage>
        <taxon>Eukaryota</taxon>
        <taxon>Metamonada</taxon>
        <taxon>Parabasalia</taxon>
        <taxon>Tritrichomonadida</taxon>
        <taxon>Tritrichomonadidae</taxon>
        <taxon>Tritrichomonas</taxon>
    </lineage>
</organism>
<dbReference type="GeneID" id="94846715"/>
<accession>A0A1J4JE16</accession>
<gene>
    <name evidence="1" type="ORF">TRFO_38399</name>
</gene>
<name>A0A1J4JE16_9EUKA</name>
<dbReference type="Proteomes" id="UP000179807">
    <property type="component" value="Unassembled WGS sequence"/>
</dbReference>
<dbReference type="RefSeq" id="XP_068348637.1">
    <property type="nucleotide sequence ID" value="XM_068512011.1"/>
</dbReference>